<evidence type="ECO:0000256" key="1">
    <source>
        <dbReference type="SAM" id="Phobius"/>
    </source>
</evidence>
<dbReference type="EMBL" id="QUSW01000002">
    <property type="protein sequence ID" value="RQP24850.1"/>
    <property type="molecule type" value="Genomic_DNA"/>
</dbReference>
<dbReference type="Proteomes" id="UP000267464">
    <property type="component" value="Unassembled WGS sequence"/>
</dbReference>
<evidence type="ECO:0000313" key="2">
    <source>
        <dbReference type="EMBL" id="RQP24850.1"/>
    </source>
</evidence>
<dbReference type="OrthoDB" id="5360192at2"/>
<comment type="caution">
    <text evidence="2">The sequence shown here is derived from an EMBL/GenBank/DDBJ whole genome shotgun (WGS) entry which is preliminary data.</text>
</comment>
<reference evidence="2 3" key="2">
    <citation type="submission" date="2018-12" db="EMBL/GenBank/DDBJ databases">
        <title>Rhizobacter gummiphilus sp. nov., a rubber-degrading bacterium isolated from the soil of a botanical garden in Japan.</title>
        <authorList>
            <person name="Shunsuke S.S."/>
        </authorList>
    </citation>
    <scope>NUCLEOTIDE SEQUENCE [LARGE SCALE GENOMIC DNA]</scope>
    <source>
        <strain evidence="2 3">S-16</strain>
    </source>
</reference>
<gene>
    <name evidence="2" type="ORF">DZC73_08210</name>
</gene>
<keyword evidence="1" id="KW-1133">Transmembrane helix</keyword>
<accession>A0A3N7HRH6</accession>
<feature type="transmembrane region" description="Helical" evidence="1">
    <location>
        <begin position="42"/>
        <end position="59"/>
    </location>
</feature>
<dbReference type="RefSeq" id="WP_124539753.1">
    <property type="nucleotide sequence ID" value="NZ_QUSW01000002.1"/>
</dbReference>
<keyword evidence="1" id="KW-0812">Transmembrane</keyword>
<feature type="transmembrane region" description="Helical" evidence="1">
    <location>
        <begin position="64"/>
        <end position="82"/>
    </location>
</feature>
<keyword evidence="3" id="KW-1185">Reference proteome</keyword>
<feature type="transmembrane region" description="Helical" evidence="1">
    <location>
        <begin position="102"/>
        <end position="125"/>
    </location>
</feature>
<dbReference type="Pfam" id="PF10990">
    <property type="entry name" value="DUF2809"/>
    <property type="match status" value="1"/>
</dbReference>
<sequence>MRARRSRVVMLTAMALIVALGLASRKLPGLFPVALGKYPGDALWALMVFCIAGAVRPAASTARLAAVALGISFAVEFSQLYHAPWIDGIRSTTLGHLVLGSAFGWIDLAAYTVGVVIGAAVDALWRKARQP</sequence>
<evidence type="ECO:0000313" key="3">
    <source>
        <dbReference type="Proteomes" id="UP000267464"/>
    </source>
</evidence>
<dbReference type="AlphaFoldDB" id="A0A3N7HRH6"/>
<reference evidence="2 3" key="1">
    <citation type="submission" date="2018-08" db="EMBL/GenBank/DDBJ databases">
        <authorList>
            <person name="Khan S.A."/>
            <person name="Jeon C.O."/>
            <person name="Chun B.H."/>
            <person name="Jeong S.E."/>
        </authorList>
    </citation>
    <scope>NUCLEOTIDE SEQUENCE [LARGE SCALE GENOMIC DNA]</scope>
    <source>
        <strain evidence="2 3">S-16</strain>
    </source>
</reference>
<protein>
    <submittedName>
        <fullName evidence="2">DUF2809 domain-containing protein</fullName>
    </submittedName>
</protein>
<keyword evidence="1" id="KW-0472">Membrane</keyword>
<name>A0A3N7HRH6_9BURK</name>
<dbReference type="InterPro" id="IPR021257">
    <property type="entry name" value="DUF2809"/>
</dbReference>
<proteinExistence type="predicted"/>
<organism evidence="2 3">
    <name type="scientific">Piscinibacter terrae</name>
    <dbReference type="NCBI Taxonomy" id="2496871"/>
    <lineage>
        <taxon>Bacteria</taxon>
        <taxon>Pseudomonadati</taxon>
        <taxon>Pseudomonadota</taxon>
        <taxon>Betaproteobacteria</taxon>
        <taxon>Burkholderiales</taxon>
        <taxon>Sphaerotilaceae</taxon>
        <taxon>Piscinibacter</taxon>
    </lineage>
</organism>